<dbReference type="Proteomes" id="UP000242715">
    <property type="component" value="Unassembled WGS sequence"/>
</dbReference>
<protein>
    <submittedName>
        <fullName evidence="1">Uncharacterized protein</fullName>
    </submittedName>
</protein>
<dbReference type="OrthoDB" id="1939200at2759"/>
<dbReference type="EMBL" id="DF973503">
    <property type="protein sequence ID" value="GAU32733.1"/>
    <property type="molecule type" value="Genomic_DNA"/>
</dbReference>
<proteinExistence type="predicted"/>
<reference evidence="2" key="1">
    <citation type="journal article" date="2017" name="Front. Plant Sci.">
        <title>Climate Clever Clovers: New Paradigm to Reduce the Environmental Footprint of Ruminants by Breeding Low Methanogenic Forages Utilizing Haplotype Variation.</title>
        <authorList>
            <person name="Kaur P."/>
            <person name="Appels R."/>
            <person name="Bayer P.E."/>
            <person name="Keeble-Gagnere G."/>
            <person name="Wang J."/>
            <person name="Hirakawa H."/>
            <person name="Shirasawa K."/>
            <person name="Vercoe P."/>
            <person name="Stefanova K."/>
            <person name="Durmic Z."/>
            <person name="Nichols P."/>
            <person name="Revell C."/>
            <person name="Isobe S.N."/>
            <person name="Edwards D."/>
            <person name="Erskine W."/>
        </authorList>
    </citation>
    <scope>NUCLEOTIDE SEQUENCE [LARGE SCALE GENOMIC DNA]</scope>
    <source>
        <strain evidence="2">cv. Daliak</strain>
    </source>
</reference>
<evidence type="ECO:0000313" key="2">
    <source>
        <dbReference type="Proteomes" id="UP000242715"/>
    </source>
</evidence>
<dbReference type="AlphaFoldDB" id="A0A2Z6MSK9"/>
<gene>
    <name evidence="1" type="ORF">TSUD_101540</name>
</gene>
<sequence>MSSHALFQAAQIIPINSHISSKTLKPNSLPKLPLLRNRNRRLVIRSYSASPADLNSDTSSASSLFERCLAAPSAPSSASHNVNPVMKGKYGAFGAVTIEKSKVEFAQQQTKKSSPETKLKK</sequence>
<name>A0A2Z6MSK9_TRISU</name>
<keyword evidence="2" id="KW-1185">Reference proteome</keyword>
<organism evidence="1 2">
    <name type="scientific">Trifolium subterraneum</name>
    <name type="common">Subterranean clover</name>
    <dbReference type="NCBI Taxonomy" id="3900"/>
    <lineage>
        <taxon>Eukaryota</taxon>
        <taxon>Viridiplantae</taxon>
        <taxon>Streptophyta</taxon>
        <taxon>Embryophyta</taxon>
        <taxon>Tracheophyta</taxon>
        <taxon>Spermatophyta</taxon>
        <taxon>Magnoliopsida</taxon>
        <taxon>eudicotyledons</taxon>
        <taxon>Gunneridae</taxon>
        <taxon>Pentapetalae</taxon>
        <taxon>rosids</taxon>
        <taxon>fabids</taxon>
        <taxon>Fabales</taxon>
        <taxon>Fabaceae</taxon>
        <taxon>Papilionoideae</taxon>
        <taxon>50 kb inversion clade</taxon>
        <taxon>NPAAA clade</taxon>
        <taxon>Hologalegina</taxon>
        <taxon>IRL clade</taxon>
        <taxon>Trifolieae</taxon>
        <taxon>Trifolium</taxon>
    </lineage>
</organism>
<evidence type="ECO:0000313" key="1">
    <source>
        <dbReference type="EMBL" id="GAU32733.1"/>
    </source>
</evidence>
<accession>A0A2Z6MSK9</accession>